<dbReference type="EMBL" id="JAKNHQ010000041">
    <property type="protein sequence ID" value="MCG4611983.1"/>
    <property type="molecule type" value="Genomic_DNA"/>
</dbReference>
<evidence type="ECO:0000256" key="1">
    <source>
        <dbReference type="SAM" id="SignalP"/>
    </source>
</evidence>
<dbReference type="PROSITE" id="PS51257">
    <property type="entry name" value="PROKAR_LIPOPROTEIN"/>
    <property type="match status" value="1"/>
</dbReference>
<feature type="chain" id="PRO_5045838355" description="WG repeat-containing protein" evidence="1">
    <location>
        <begin position="22"/>
        <end position="331"/>
    </location>
</feature>
<keyword evidence="3" id="KW-1185">Reference proteome</keyword>
<evidence type="ECO:0000313" key="3">
    <source>
        <dbReference type="Proteomes" id="UP001298681"/>
    </source>
</evidence>
<feature type="non-terminal residue" evidence="2">
    <location>
        <position position="331"/>
    </location>
</feature>
<dbReference type="Proteomes" id="UP001298681">
    <property type="component" value="Unassembled WGS sequence"/>
</dbReference>
<sequence>MKAYLIFFVLVVMILSAFLTACGNDVATTPSTALSQGESSSESILLSDVSQNESTEKTTLEILEEKVQSGEISGFKMSDEYHLVNKFVDATFENSAYYLWGVVDNTGEYVYPLAQKADFERLYGFPDISLQADMENIYNLKENMFLIGYQHGIPQNYQVLFYNAQEDTSFVLTVRNEVNSNIWQSISVPDLLEGFDNGFLVSEMSCGVGYHDQEYKPVIIGRDGTIVESDIVFDGSSKIFRADGTNSVGPYREGMFWAYGSFYDRDCKQVIDLTEYHVQNVPYFEDGRAELTILQNEKLWNVFIDETGTFLGDQLWSGRICLLAVRAGHKM</sequence>
<gene>
    <name evidence="2" type="ORF">L0P57_13755</name>
</gene>
<accession>A0ABS9MMB9</accession>
<name>A0ABS9MMB9_9FIRM</name>
<feature type="signal peptide" evidence="1">
    <location>
        <begin position="1"/>
        <end position="21"/>
    </location>
</feature>
<evidence type="ECO:0000313" key="2">
    <source>
        <dbReference type="EMBL" id="MCG4611983.1"/>
    </source>
</evidence>
<organism evidence="2 3">
    <name type="scientific">Anaeromassilibacillus senegalensis</name>
    <dbReference type="NCBI Taxonomy" id="1673717"/>
    <lineage>
        <taxon>Bacteria</taxon>
        <taxon>Bacillati</taxon>
        <taxon>Bacillota</taxon>
        <taxon>Clostridia</taxon>
        <taxon>Eubacteriales</taxon>
        <taxon>Acutalibacteraceae</taxon>
        <taxon>Anaeromassilibacillus</taxon>
    </lineage>
</organism>
<keyword evidence="1" id="KW-0732">Signal</keyword>
<evidence type="ECO:0008006" key="4">
    <source>
        <dbReference type="Google" id="ProtNLM"/>
    </source>
</evidence>
<proteinExistence type="predicted"/>
<protein>
    <recommendedName>
        <fullName evidence="4">WG repeat-containing protein</fullName>
    </recommendedName>
</protein>
<comment type="caution">
    <text evidence="2">The sequence shown here is derived from an EMBL/GenBank/DDBJ whole genome shotgun (WGS) entry which is preliminary data.</text>
</comment>
<dbReference type="RefSeq" id="WP_237967229.1">
    <property type="nucleotide sequence ID" value="NZ_JAKNHQ010000041.1"/>
</dbReference>
<reference evidence="2 3" key="1">
    <citation type="submission" date="2022-01" db="EMBL/GenBank/DDBJ databases">
        <title>Collection of gut derived symbiotic bacterial strains cultured from healthy donors.</title>
        <authorList>
            <person name="Lin H."/>
            <person name="Kohout C."/>
            <person name="Waligurski E."/>
            <person name="Pamer E.G."/>
        </authorList>
    </citation>
    <scope>NUCLEOTIDE SEQUENCE [LARGE SCALE GENOMIC DNA]</scope>
    <source>
        <strain evidence="2 3">DFI.7.58</strain>
    </source>
</reference>